<dbReference type="Pfam" id="PF01593">
    <property type="entry name" value="Amino_oxidase"/>
    <property type="match status" value="1"/>
</dbReference>
<gene>
    <name evidence="2" type="ORF">GGR93_000040</name>
</gene>
<dbReference type="Gene3D" id="1.10.405.20">
    <property type="match status" value="1"/>
</dbReference>
<dbReference type="Gene3D" id="3.50.50.60">
    <property type="entry name" value="FAD/NAD(P)-binding domain"/>
    <property type="match status" value="1"/>
</dbReference>
<dbReference type="InterPro" id="IPR036188">
    <property type="entry name" value="FAD/NAD-bd_sf"/>
</dbReference>
<dbReference type="PANTHER" id="PTHR42923:SF17">
    <property type="entry name" value="AMINE OXIDASE DOMAIN-CONTAINING PROTEIN"/>
    <property type="match status" value="1"/>
</dbReference>
<name>A0A7W6M4G7_9RHOB</name>
<dbReference type="InterPro" id="IPR002937">
    <property type="entry name" value="Amino_oxidase"/>
</dbReference>
<dbReference type="AlphaFoldDB" id="A0A7W6M4G7"/>
<dbReference type="PANTHER" id="PTHR42923">
    <property type="entry name" value="PROTOPORPHYRINOGEN OXIDASE"/>
    <property type="match status" value="1"/>
</dbReference>
<sequence>MGSSALMAFDAPAHAAPLRPLRRNIAVIGAGISGMGAAHRLADDHRVTLFEAGPRLGGHARTVVAGKNGDQPVDTGFIVFNYANYPHLADLFEELDVPVVKSNMSFGASIDGGRLEYALTSVDAIFAQKRNAANPKFLRMIRDILKFNKNALRVAQDKSLTIGQFLDVLGMGQYFRDYYLLPLSGAIWSTPTQKIMDFPAHAMISFFENHALLDYSGQHQWYTVKGGSISYVSRLEAAMRRKDVDIRLSAVVMGVRRTPLGAEIKTVGGDWEAFDEVIFATHSDDSLAMLTDADAAEQKALGAVKYQPNDIILHSDTNIMPKRRKTWASWIYSEDHDAKSERIDLTYWMNSLQPIPMDDLHFVTLNTKRTIREELIYDQVTLRHPVYDLDALAAQQEVAAFNGTRGTWFCGAWMRHGFHEDGLASAMTVVDAINRAAALPIAAE</sequence>
<dbReference type="Gene3D" id="3.30.70.1990">
    <property type="match status" value="1"/>
</dbReference>
<organism evidence="2 3">
    <name type="scientific">Sulfitobacter noctilucicola</name>
    <dbReference type="NCBI Taxonomy" id="1342301"/>
    <lineage>
        <taxon>Bacteria</taxon>
        <taxon>Pseudomonadati</taxon>
        <taxon>Pseudomonadota</taxon>
        <taxon>Alphaproteobacteria</taxon>
        <taxon>Rhodobacterales</taxon>
        <taxon>Roseobacteraceae</taxon>
        <taxon>Sulfitobacter</taxon>
    </lineage>
</organism>
<feature type="domain" description="Amine oxidase" evidence="1">
    <location>
        <begin position="32"/>
        <end position="309"/>
    </location>
</feature>
<accession>A0A7W6M4G7</accession>
<dbReference type="EMBL" id="JACIFU010000001">
    <property type="protein sequence ID" value="MBB4172279.1"/>
    <property type="molecule type" value="Genomic_DNA"/>
</dbReference>
<evidence type="ECO:0000259" key="1">
    <source>
        <dbReference type="Pfam" id="PF01593"/>
    </source>
</evidence>
<dbReference type="Proteomes" id="UP000565745">
    <property type="component" value="Unassembled WGS sequence"/>
</dbReference>
<dbReference type="GO" id="GO:0016491">
    <property type="term" value="F:oxidoreductase activity"/>
    <property type="evidence" value="ECO:0007669"/>
    <property type="project" value="InterPro"/>
</dbReference>
<reference evidence="2 3" key="1">
    <citation type="submission" date="2020-08" db="EMBL/GenBank/DDBJ databases">
        <title>Genomic Encyclopedia of Type Strains, Phase IV (KMG-IV): sequencing the most valuable type-strain genomes for metagenomic binning, comparative biology and taxonomic classification.</title>
        <authorList>
            <person name="Goeker M."/>
        </authorList>
    </citation>
    <scope>NUCLEOTIDE SEQUENCE [LARGE SCALE GENOMIC DNA]</scope>
    <source>
        <strain evidence="2 3">DSM 101015</strain>
    </source>
</reference>
<keyword evidence="3" id="KW-1185">Reference proteome</keyword>
<proteinExistence type="predicted"/>
<evidence type="ECO:0000313" key="2">
    <source>
        <dbReference type="EMBL" id="MBB4172279.1"/>
    </source>
</evidence>
<dbReference type="InterPro" id="IPR050464">
    <property type="entry name" value="Zeta_carotene_desat/Oxidored"/>
</dbReference>
<evidence type="ECO:0000313" key="3">
    <source>
        <dbReference type="Proteomes" id="UP000565745"/>
    </source>
</evidence>
<comment type="caution">
    <text evidence="2">The sequence shown here is derived from an EMBL/GenBank/DDBJ whole genome shotgun (WGS) entry which is preliminary data.</text>
</comment>
<dbReference type="SUPFAM" id="SSF51905">
    <property type="entry name" value="FAD/NAD(P)-binding domain"/>
    <property type="match status" value="1"/>
</dbReference>
<protein>
    <recommendedName>
        <fullName evidence="1">Amine oxidase domain-containing protein</fullName>
    </recommendedName>
</protein>